<comment type="caution">
    <text evidence="1">The sequence shown here is derived from an EMBL/GenBank/DDBJ whole genome shotgun (WGS) entry which is preliminary data.</text>
</comment>
<accession>A0A8H5BD32</accession>
<evidence type="ECO:0000313" key="2">
    <source>
        <dbReference type="Proteomes" id="UP000559256"/>
    </source>
</evidence>
<keyword evidence="2" id="KW-1185">Reference proteome</keyword>
<organism evidence="1 2">
    <name type="scientific">Tetrapyrgos nigripes</name>
    <dbReference type="NCBI Taxonomy" id="182062"/>
    <lineage>
        <taxon>Eukaryota</taxon>
        <taxon>Fungi</taxon>
        <taxon>Dikarya</taxon>
        <taxon>Basidiomycota</taxon>
        <taxon>Agaricomycotina</taxon>
        <taxon>Agaricomycetes</taxon>
        <taxon>Agaricomycetidae</taxon>
        <taxon>Agaricales</taxon>
        <taxon>Marasmiineae</taxon>
        <taxon>Marasmiaceae</taxon>
        <taxon>Tetrapyrgos</taxon>
    </lineage>
</organism>
<dbReference type="EMBL" id="JAACJM010000403">
    <property type="protein sequence ID" value="KAF5320656.1"/>
    <property type="molecule type" value="Genomic_DNA"/>
</dbReference>
<dbReference type="OrthoDB" id="6431331at2759"/>
<gene>
    <name evidence="1" type="ORF">D9758_018218</name>
</gene>
<dbReference type="SUPFAM" id="SSF53474">
    <property type="entry name" value="alpha/beta-Hydrolases"/>
    <property type="match status" value="1"/>
</dbReference>
<reference evidence="1 2" key="1">
    <citation type="journal article" date="2020" name="ISME J.">
        <title>Uncovering the hidden diversity of litter-decomposition mechanisms in mushroom-forming fungi.</title>
        <authorList>
            <person name="Floudas D."/>
            <person name="Bentzer J."/>
            <person name="Ahren D."/>
            <person name="Johansson T."/>
            <person name="Persson P."/>
            <person name="Tunlid A."/>
        </authorList>
    </citation>
    <scope>NUCLEOTIDE SEQUENCE [LARGE SCALE GENOMIC DNA]</scope>
    <source>
        <strain evidence="1 2">CBS 291.85</strain>
    </source>
</reference>
<dbReference type="PANTHER" id="PTHR37471">
    <property type="entry name" value="UNNAMED PRODUCT"/>
    <property type="match status" value="1"/>
</dbReference>
<dbReference type="Proteomes" id="UP000559256">
    <property type="component" value="Unassembled WGS sequence"/>
</dbReference>
<dbReference type="Gene3D" id="3.40.50.1820">
    <property type="entry name" value="alpha/beta hydrolase"/>
    <property type="match status" value="1"/>
</dbReference>
<evidence type="ECO:0008006" key="3">
    <source>
        <dbReference type="Google" id="ProtNLM"/>
    </source>
</evidence>
<proteinExistence type="predicted"/>
<dbReference type="PANTHER" id="PTHR37471:SF1">
    <property type="entry name" value="AB HYDROLASE-1 DOMAIN-CONTAINING PROTEIN"/>
    <property type="match status" value="1"/>
</dbReference>
<evidence type="ECO:0000313" key="1">
    <source>
        <dbReference type="EMBL" id="KAF5320656.1"/>
    </source>
</evidence>
<dbReference type="AlphaFoldDB" id="A0A8H5BD32"/>
<sequence>MLEEWEEEIDMYVKRIEGLLGKTLESGRDAKVEVIRLTLDPVKTVHRPLPWYLIVFIVDAYTTLHLLRLGFQHYSPSTWFRLFPSRPLTLFSKQSATEHFSYWYRPHKSADKDPVIGLYPYIPFLKDLIDSDPDLGILCIEILPISMRITSKAIPHRQAMLDAIYTTMASLQLHNAVLAAHSFGTVIAAHMIRAHSRAATTPPLESSTVTDDHAINTNNKTNTSASANVNITSYLLIDPIPILLHLPDVAYNFLYRAPRHANEWQLWYFASRDPDIARMLGRHFFWTDNVLWKDDLIDGNASSSSSSFSEGNSGTTRKPVAIVLAGKDQIIPAHCVRKYLTGQDEHEDGDGDEAEVKEKWVSECGTLEVLWNPELDHAMVFDTKERRRGMMDVLKRFTLLSKAE</sequence>
<protein>
    <recommendedName>
        <fullName evidence="3">AB hydrolase-1 domain-containing protein</fullName>
    </recommendedName>
</protein>
<name>A0A8H5BD32_9AGAR</name>
<dbReference type="InterPro" id="IPR029058">
    <property type="entry name" value="AB_hydrolase_fold"/>
</dbReference>